<evidence type="ECO:0000313" key="3">
    <source>
        <dbReference type="Proteomes" id="UP000290013"/>
    </source>
</evidence>
<name>A0A4U8WFN3_9FLAO</name>
<feature type="compositionally biased region" description="Polar residues" evidence="1">
    <location>
        <begin position="203"/>
        <end position="217"/>
    </location>
</feature>
<evidence type="ECO:0000256" key="1">
    <source>
        <dbReference type="SAM" id="MobiDB-lite"/>
    </source>
</evidence>
<feature type="region of interest" description="Disordered" evidence="1">
    <location>
        <begin position="203"/>
        <end position="249"/>
    </location>
</feature>
<evidence type="ECO:0008006" key="4">
    <source>
        <dbReference type="Google" id="ProtNLM"/>
    </source>
</evidence>
<dbReference type="KEGG" id="ctai:NCTC12078_03077"/>
<feature type="compositionally biased region" description="Basic and acidic residues" evidence="1">
    <location>
        <begin position="218"/>
        <end position="232"/>
    </location>
</feature>
<reference evidence="2 3" key="1">
    <citation type="submission" date="2019-02" db="EMBL/GenBank/DDBJ databases">
        <authorList>
            <consortium name="Pathogen Informatics"/>
        </authorList>
    </citation>
    <scope>NUCLEOTIDE SEQUENCE [LARGE SCALE GENOMIC DNA]</scope>
    <source>
        <strain evidence="2 3">3012STDY6944375</strain>
    </source>
</reference>
<sequence>MKQENINTYNNKIFTIMKNHNLPTDELKNFGIINDDLTFSKKLSPDDIEKFLQGYTIVADNDKNRATFQLTEDNTKLKVIFLERDKSLNKIIENSRDKVQYSDVKELSSGYPVVEKKAFIFDSETGKVVEFDFIKNATELTAIIADKKEPEELNLYKNELLKLKGFLQDKADKYPEIAKEISNDMNVVSREIDSVNSISADQKQISKAGNSDIQLNVNDKDRYEDANKNREELQEEQTDEREKTRGFRR</sequence>
<dbReference type="AlphaFoldDB" id="A0A4U8WFN3"/>
<feature type="compositionally biased region" description="Basic and acidic residues" evidence="1">
    <location>
        <begin position="240"/>
        <end position="249"/>
    </location>
</feature>
<accession>A0A4U8WFN3</accession>
<organism evidence="2 3">
    <name type="scientific">Chryseobacterium taihuense</name>
    <dbReference type="NCBI Taxonomy" id="1141221"/>
    <lineage>
        <taxon>Bacteria</taxon>
        <taxon>Pseudomonadati</taxon>
        <taxon>Bacteroidota</taxon>
        <taxon>Flavobacteriia</taxon>
        <taxon>Flavobacteriales</taxon>
        <taxon>Weeksellaceae</taxon>
        <taxon>Chryseobacterium group</taxon>
        <taxon>Chryseobacterium</taxon>
    </lineage>
</organism>
<dbReference type="EMBL" id="LR215974">
    <property type="protein sequence ID" value="VFB05023.1"/>
    <property type="molecule type" value="Genomic_DNA"/>
</dbReference>
<protein>
    <recommendedName>
        <fullName evidence="4">DUF3945 domain-containing protein</fullName>
    </recommendedName>
</protein>
<evidence type="ECO:0000313" key="2">
    <source>
        <dbReference type="EMBL" id="VFB05023.1"/>
    </source>
</evidence>
<gene>
    <name evidence="2" type="ORF">NCTC12078_03077</name>
</gene>
<dbReference type="Proteomes" id="UP000290013">
    <property type="component" value="Chromosome"/>
</dbReference>
<proteinExistence type="predicted"/>